<reference evidence="1 2" key="1">
    <citation type="submission" date="2017-08" db="EMBL/GenBank/DDBJ databases">
        <title>WGS of Clinical strains of the CDC Group NO-1 linked to zoonotic infections in humans.</title>
        <authorList>
            <person name="Bernier A.-M."/>
            <person name="Bernard K."/>
        </authorList>
    </citation>
    <scope>NUCLEOTIDE SEQUENCE [LARGE SCALE GENOMIC DNA]</scope>
    <source>
        <strain evidence="1 2">NML91-0035</strain>
    </source>
</reference>
<protein>
    <submittedName>
        <fullName evidence="1">Uncharacterized protein</fullName>
    </submittedName>
</protein>
<dbReference type="AlphaFoldDB" id="A0A2A2T6G2"/>
<name>A0A2A2T6G2_9BURK</name>
<dbReference type="Proteomes" id="UP000217780">
    <property type="component" value="Unassembled WGS sequence"/>
</dbReference>
<dbReference type="EMBL" id="NTBI01000004">
    <property type="protein sequence ID" value="PAX17092.1"/>
    <property type="molecule type" value="Genomic_DNA"/>
</dbReference>
<dbReference type="RefSeq" id="WP_095995794.1">
    <property type="nucleotide sequence ID" value="NZ_NTBH01000006.1"/>
</dbReference>
<proteinExistence type="predicted"/>
<evidence type="ECO:0000313" key="2">
    <source>
        <dbReference type="Proteomes" id="UP000217780"/>
    </source>
</evidence>
<organism evidence="1 2">
    <name type="scientific">Vandammella animalimorsus</name>
    <dbReference type="NCBI Taxonomy" id="2029117"/>
    <lineage>
        <taxon>Bacteria</taxon>
        <taxon>Pseudomonadati</taxon>
        <taxon>Pseudomonadota</taxon>
        <taxon>Betaproteobacteria</taxon>
        <taxon>Burkholderiales</taxon>
        <taxon>Comamonadaceae</taxon>
        <taxon>Vandammella</taxon>
    </lineage>
</organism>
<evidence type="ECO:0000313" key="1">
    <source>
        <dbReference type="EMBL" id="PAX17092.1"/>
    </source>
</evidence>
<accession>A0A2A2T6G2</accession>
<dbReference type="GeneID" id="93874549"/>
<gene>
    <name evidence="1" type="ORF">CLI92_05975</name>
</gene>
<comment type="caution">
    <text evidence="1">The sequence shown here is derived from an EMBL/GenBank/DDBJ whole genome shotgun (WGS) entry which is preliminary data.</text>
</comment>
<sequence length="63" mass="6996">MATKPNKAADQDTAARYVVREPLRWGGQRHEISGELHLTPDQAKALLERGLIAPASTERTDQE</sequence>